<comment type="caution">
    <text evidence="4">The sequence shown here is derived from an EMBL/GenBank/DDBJ whole genome shotgun (WGS) entry which is preliminary data.</text>
</comment>
<evidence type="ECO:0000256" key="1">
    <source>
        <dbReference type="ARBA" id="ARBA00005836"/>
    </source>
</evidence>
<feature type="domain" description="Metalloprotease TldD/E C-terminal" evidence="3">
    <location>
        <begin position="218"/>
        <end position="442"/>
    </location>
</feature>
<organism evidence="4 5">
    <name type="scientific">Trichocoleus desertorum GB2-A4</name>
    <dbReference type="NCBI Taxonomy" id="2933944"/>
    <lineage>
        <taxon>Bacteria</taxon>
        <taxon>Bacillati</taxon>
        <taxon>Cyanobacteriota</taxon>
        <taxon>Cyanophyceae</taxon>
        <taxon>Leptolyngbyales</taxon>
        <taxon>Trichocoleusaceae</taxon>
        <taxon>Trichocoleus</taxon>
    </lineage>
</organism>
<dbReference type="Pfam" id="PF19289">
    <property type="entry name" value="PmbA_TldD_3rd"/>
    <property type="match status" value="1"/>
</dbReference>
<comment type="similarity">
    <text evidence="1">Belongs to the peptidase U62 family.</text>
</comment>
<keyword evidence="5" id="KW-1185">Reference proteome</keyword>
<dbReference type="InterPro" id="IPR045569">
    <property type="entry name" value="Metalloprtase-TldD/E_C"/>
</dbReference>
<protein>
    <submittedName>
        <fullName evidence="4">TldD/PmbA family protein</fullName>
    </submittedName>
</protein>
<gene>
    <name evidence="4" type="ORF">NC998_03315</name>
</gene>
<proteinExistence type="inferred from homology"/>
<dbReference type="Proteomes" id="UP001464891">
    <property type="component" value="Unassembled WGS sequence"/>
</dbReference>
<dbReference type="Gene3D" id="3.30.2290.10">
    <property type="entry name" value="PmbA/TldD superfamily"/>
    <property type="match status" value="1"/>
</dbReference>
<accession>A0ABV0J2W7</accession>
<dbReference type="InterPro" id="IPR047657">
    <property type="entry name" value="PmbA"/>
</dbReference>
<reference evidence="4 5" key="1">
    <citation type="submission" date="2022-04" db="EMBL/GenBank/DDBJ databases">
        <title>Positive selection, recombination, and allopatry shape intraspecific diversity of widespread and dominant cyanobacteria.</title>
        <authorList>
            <person name="Wei J."/>
            <person name="Shu W."/>
            <person name="Hu C."/>
        </authorList>
    </citation>
    <scope>NUCLEOTIDE SEQUENCE [LARGE SCALE GENOMIC DNA]</scope>
    <source>
        <strain evidence="4 5">GB2-A4</strain>
    </source>
</reference>
<dbReference type="RefSeq" id="WP_190431823.1">
    <property type="nucleotide sequence ID" value="NZ_JAMPKM010000001.1"/>
</dbReference>
<dbReference type="InterPro" id="IPR036059">
    <property type="entry name" value="TldD/PmbA_sf"/>
</dbReference>
<evidence type="ECO:0000259" key="3">
    <source>
        <dbReference type="Pfam" id="PF19289"/>
    </source>
</evidence>
<dbReference type="InterPro" id="IPR035068">
    <property type="entry name" value="TldD/PmbA_N"/>
</dbReference>
<dbReference type="PANTHER" id="PTHR43421:SF1">
    <property type="entry name" value="METALLOPROTEASE PMBA"/>
    <property type="match status" value="1"/>
</dbReference>
<feature type="domain" description="Metalloprotease TldD/E N-terminal" evidence="2">
    <location>
        <begin position="27"/>
        <end position="88"/>
    </location>
</feature>
<evidence type="ECO:0000313" key="5">
    <source>
        <dbReference type="Proteomes" id="UP001464891"/>
    </source>
</evidence>
<dbReference type="SUPFAM" id="SSF111283">
    <property type="entry name" value="Putative modulator of DNA gyrase, PmbA/TldD"/>
    <property type="match status" value="1"/>
</dbReference>
<dbReference type="Pfam" id="PF01523">
    <property type="entry name" value="PmbA_TldD_1st"/>
    <property type="match status" value="1"/>
</dbReference>
<dbReference type="InterPro" id="IPR002510">
    <property type="entry name" value="Metalloprtase-TldD/E_N"/>
</dbReference>
<evidence type="ECO:0000313" key="4">
    <source>
        <dbReference type="EMBL" id="MEP0816122.1"/>
    </source>
</evidence>
<evidence type="ECO:0000259" key="2">
    <source>
        <dbReference type="Pfam" id="PF01523"/>
    </source>
</evidence>
<dbReference type="EMBL" id="JAMPKM010000001">
    <property type="protein sequence ID" value="MEP0816122.1"/>
    <property type="molecule type" value="Genomic_DNA"/>
</dbReference>
<sequence length="444" mass="47780">MGLDELQPEMPAEQLLELAARAGAEAAEVFQSRSLSRPVFFEANRLKQLESTQSEGTALRLWQDGRPGLAVAYGPVEPQALVDRALALSQLNEPEAIELTTGSKVFYPDVGEAIAVEQLVGWGKEAIALVREAYPESLCTAEWECEAESTRLLNSEGLDFSYTDTTLSCFLSAEWIRGDDFLSVSDGQIQRGNLDPVALAQEVLQRLEWAKENVPTPSGRVPILFTSKAADMIWGTVQAALSGKQVIERASPWSDRLGEQVISDALTISQHPSRGPFSCPFDDEGTPTRPLVFIQDGVLQLFYTDRTSGRLLGSGTTGNGFRPGLGSYPTPGLFNLLIEPSAMMASSTATKSLLDLIASLDEGLVLDQMLGGGAGISGDFSVNVDLGYRVKQGQIVGRVKDTMISGNVYTALNQLVDIGSDADWNGACYTPSLIVEGLSVTGRH</sequence>
<name>A0ABV0J2W7_9CYAN</name>
<dbReference type="PANTHER" id="PTHR43421">
    <property type="entry name" value="METALLOPROTEASE PMBA"/>
    <property type="match status" value="1"/>
</dbReference>